<feature type="region of interest" description="Disordered" evidence="4">
    <location>
        <begin position="1"/>
        <end position="22"/>
    </location>
</feature>
<dbReference type="Pfam" id="PF03514">
    <property type="entry name" value="GRAS"/>
    <property type="match status" value="1"/>
</dbReference>
<dbReference type="Proteomes" id="UP001632038">
    <property type="component" value="Unassembled WGS sequence"/>
</dbReference>
<dbReference type="AlphaFoldDB" id="A0ABD3C9V6"/>
<keyword evidence="1" id="KW-0805">Transcription regulation</keyword>
<comment type="caution">
    <text evidence="5">The sequence shown here is derived from an EMBL/GenBank/DDBJ whole genome shotgun (WGS) entry which is preliminary data.</text>
</comment>
<keyword evidence="6" id="KW-1185">Reference proteome</keyword>
<dbReference type="PANTHER" id="PTHR31636">
    <property type="entry name" value="OSJNBA0084A10.13 PROTEIN-RELATED"/>
    <property type="match status" value="1"/>
</dbReference>
<evidence type="ECO:0000256" key="1">
    <source>
        <dbReference type="ARBA" id="ARBA00023015"/>
    </source>
</evidence>
<evidence type="ECO:0000256" key="3">
    <source>
        <dbReference type="PROSITE-ProRule" id="PRU01191"/>
    </source>
</evidence>
<dbReference type="EMBL" id="JAVIJP010000052">
    <property type="protein sequence ID" value="KAL3625517.1"/>
    <property type="molecule type" value="Genomic_DNA"/>
</dbReference>
<dbReference type="InterPro" id="IPR005202">
    <property type="entry name" value="TF_GRAS"/>
</dbReference>
<feature type="region of interest" description="Disordered" evidence="4">
    <location>
        <begin position="115"/>
        <end position="140"/>
    </location>
</feature>
<sequence>MADQFSNPDLENPFEDNNNHSDVCDFTDDGILGYIGQMLMEEDMDEQMHMLQESLEFQAKERSFYEVLGQKYPPSTPPPQKECNNNNSEIDVFHDFDAFIRKGFDDASKFLPGGSKILDEGQSRGTKNRKNDERGEGERSKKLAAVYTEFDDVPKEEFDGVLLVESGENKKKFEAYRADLLEAGSKRGRRKSGSTVKKNQNKEKETIDLRYLLISCAQCVASGDRVSAQEFLKQIRLHSSPSGDGEQRLAHYFANGLEARLAGNGSEIHKPLLKKQTAASDWLRALYTCNAATPFSKASFFISNRLIALKSEKAMRIHVIDFGILYGFRWPSFIQRLAEREGGPPKLRITGIDFPQPGFRPAEKVEAAGRRLARYAEMFNVPFEFNAIAQNWETIRIEDLKIEEGEFVAVNCLYRAQHLMDEVGNLENCPRTRVLNLIRKTNPDIFIHGIINVTYGMPFFVSRFREALLHYSTYFDFLETTIPREKPERLLIEREIFGSEVFNVIACEGWERVERPETYKQWQVRHLDAGFVQVSFERQLVDSTMRLFRKFYHREFVIDEVKQWVSMGWKGRTVYALSCCQPR</sequence>
<comment type="similarity">
    <text evidence="3">Belongs to the GRAS family.</text>
</comment>
<name>A0ABD3C9V6_9LAMI</name>
<evidence type="ECO:0000313" key="6">
    <source>
        <dbReference type="Proteomes" id="UP001632038"/>
    </source>
</evidence>
<evidence type="ECO:0000256" key="2">
    <source>
        <dbReference type="ARBA" id="ARBA00023163"/>
    </source>
</evidence>
<feature type="region of interest" description="Leucine repeat II (LRII)" evidence="3">
    <location>
        <begin position="367"/>
        <end position="399"/>
    </location>
</feature>
<dbReference type="PROSITE" id="PS50985">
    <property type="entry name" value="GRAS"/>
    <property type="match status" value="1"/>
</dbReference>
<proteinExistence type="inferred from homology"/>
<feature type="region of interest" description="Leucine repeat I (LRI)" evidence="3">
    <location>
        <begin position="207"/>
        <end position="267"/>
    </location>
</feature>
<keyword evidence="2" id="KW-0804">Transcription</keyword>
<organism evidence="5 6">
    <name type="scientific">Castilleja foliolosa</name>
    <dbReference type="NCBI Taxonomy" id="1961234"/>
    <lineage>
        <taxon>Eukaryota</taxon>
        <taxon>Viridiplantae</taxon>
        <taxon>Streptophyta</taxon>
        <taxon>Embryophyta</taxon>
        <taxon>Tracheophyta</taxon>
        <taxon>Spermatophyta</taxon>
        <taxon>Magnoliopsida</taxon>
        <taxon>eudicotyledons</taxon>
        <taxon>Gunneridae</taxon>
        <taxon>Pentapetalae</taxon>
        <taxon>asterids</taxon>
        <taxon>lamiids</taxon>
        <taxon>Lamiales</taxon>
        <taxon>Orobanchaceae</taxon>
        <taxon>Pedicularideae</taxon>
        <taxon>Castillejinae</taxon>
        <taxon>Castilleja</taxon>
    </lineage>
</organism>
<accession>A0ABD3C9V6</accession>
<feature type="region of interest" description="VHIID" evidence="3">
    <location>
        <begin position="286"/>
        <end position="351"/>
    </location>
</feature>
<evidence type="ECO:0000256" key="4">
    <source>
        <dbReference type="SAM" id="MobiDB-lite"/>
    </source>
</evidence>
<reference evidence="6" key="1">
    <citation type="journal article" date="2024" name="IScience">
        <title>Strigolactones Initiate the Formation of Haustorium-like Structures in Castilleja.</title>
        <authorList>
            <person name="Buerger M."/>
            <person name="Peterson D."/>
            <person name="Chory J."/>
        </authorList>
    </citation>
    <scope>NUCLEOTIDE SEQUENCE [LARGE SCALE GENOMIC DNA]</scope>
</reference>
<protein>
    <recommendedName>
        <fullName evidence="7">Scarecrow-like protein 9</fullName>
    </recommendedName>
</protein>
<feature type="compositionally biased region" description="Basic and acidic residues" evidence="4">
    <location>
        <begin position="129"/>
        <end position="140"/>
    </location>
</feature>
<evidence type="ECO:0000313" key="5">
    <source>
        <dbReference type="EMBL" id="KAL3625517.1"/>
    </source>
</evidence>
<gene>
    <name evidence="5" type="ORF">CASFOL_030971</name>
</gene>
<feature type="region of interest" description="SAW" evidence="3">
    <location>
        <begin position="506"/>
        <end position="581"/>
    </location>
</feature>
<evidence type="ECO:0008006" key="7">
    <source>
        <dbReference type="Google" id="ProtNLM"/>
    </source>
</evidence>
<comment type="caution">
    <text evidence="3">Lacks conserved residue(s) required for the propagation of feature annotation.</text>
</comment>
<feature type="short sequence motif" description="VHIID" evidence="3">
    <location>
        <begin position="317"/>
        <end position="321"/>
    </location>
</feature>